<name>A0A2I0VD88_9ASPA</name>
<sequence length="68" mass="8186">MSDERCTIKGFNINRSFDHSLFASDLTPIYKLCHSRKSINRPLISHERGPKQEEEKKKIRREEKDRRE</sequence>
<keyword evidence="3" id="KW-1185">Reference proteome</keyword>
<dbReference type="EMBL" id="KZ504706">
    <property type="protein sequence ID" value="PKU61382.1"/>
    <property type="molecule type" value="Genomic_DNA"/>
</dbReference>
<accession>A0A2I0VD88</accession>
<evidence type="ECO:0000313" key="3">
    <source>
        <dbReference type="Proteomes" id="UP000233837"/>
    </source>
</evidence>
<proteinExistence type="predicted"/>
<gene>
    <name evidence="2" type="ORF">MA16_Dca029039</name>
</gene>
<evidence type="ECO:0000313" key="2">
    <source>
        <dbReference type="EMBL" id="PKU61382.1"/>
    </source>
</evidence>
<reference evidence="2 3" key="2">
    <citation type="journal article" date="2017" name="Nature">
        <title>The Apostasia genome and the evolution of orchids.</title>
        <authorList>
            <person name="Zhang G.Q."/>
            <person name="Liu K.W."/>
            <person name="Li Z."/>
            <person name="Lohaus R."/>
            <person name="Hsiao Y.Y."/>
            <person name="Niu S.C."/>
            <person name="Wang J.Y."/>
            <person name="Lin Y.C."/>
            <person name="Xu Q."/>
            <person name="Chen L.J."/>
            <person name="Yoshida K."/>
            <person name="Fujiwara S."/>
            <person name="Wang Z.W."/>
            <person name="Zhang Y.Q."/>
            <person name="Mitsuda N."/>
            <person name="Wang M."/>
            <person name="Liu G.H."/>
            <person name="Pecoraro L."/>
            <person name="Huang H.X."/>
            <person name="Xiao X.J."/>
            <person name="Lin M."/>
            <person name="Wu X.Y."/>
            <person name="Wu W.L."/>
            <person name="Chen Y.Y."/>
            <person name="Chang S.B."/>
            <person name="Sakamoto S."/>
            <person name="Ohme-Takagi M."/>
            <person name="Yagi M."/>
            <person name="Zeng S.J."/>
            <person name="Shen C.Y."/>
            <person name="Yeh C.M."/>
            <person name="Luo Y.B."/>
            <person name="Tsai W.C."/>
            <person name="Van de Peer Y."/>
            <person name="Liu Z.J."/>
        </authorList>
    </citation>
    <scope>NUCLEOTIDE SEQUENCE [LARGE SCALE GENOMIC DNA]</scope>
    <source>
        <tissue evidence="2">The whole plant</tissue>
    </source>
</reference>
<organism evidence="2 3">
    <name type="scientific">Dendrobium catenatum</name>
    <dbReference type="NCBI Taxonomy" id="906689"/>
    <lineage>
        <taxon>Eukaryota</taxon>
        <taxon>Viridiplantae</taxon>
        <taxon>Streptophyta</taxon>
        <taxon>Embryophyta</taxon>
        <taxon>Tracheophyta</taxon>
        <taxon>Spermatophyta</taxon>
        <taxon>Magnoliopsida</taxon>
        <taxon>Liliopsida</taxon>
        <taxon>Asparagales</taxon>
        <taxon>Orchidaceae</taxon>
        <taxon>Epidendroideae</taxon>
        <taxon>Malaxideae</taxon>
        <taxon>Dendrobiinae</taxon>
        <taxon>Dendrobium</taxon>
    </lineage>
</organism>
<dbReference type="AlphaFoldDB" id="A0A2I0VD88"/>
<reference evidence="2 3" key="1">
    <citation type="journal article" date="2016" name="Sci. Rep.">
        <title>The Dendrobium catenatum Lindl. genome sequence provides insights into polysaccharide synthase, floral development and adaptive evolution.</title>
        <authorList>
            <person name="Zhang G.Q."/>
            <person name="Xu Q."/>
            <person name="Bian C."/>
            <person name="Tsai W.C."/>
            <person name="Yeh C.M."/>
            <person name="Liu K.W."/>
            <person name="Yoshida K."/>
            <person name="Zhang L.S."/>
            <person name="Chang S.B."/>
            <person name="Chen F."/>
            <person name="Shi Y."/>
            <person name="Su Y.Y."/>
            <person name="Zhang Y.Q."/>
            <person name="Chen L.J."/>
            <person name="Yin Y."/>
            <person name="Lin M."/>
            <person name="Huang H."/>
            <person name="Deng H."/>
            <person name="Wang Z.W."/>
            <person name="Zhu S.L."/>
            <person name="Zhao X."/>
            <person name="Deng C."/>
            <person name="Niu S.C."/>
            <person name="Huang J."/>
            <person name="Wang M."/>
            <person name="Liu G.H."/>
            <person name="Yang H.J."/>
            <person name="Xiao X.J."/>
            <person name="Hsiao Y.Y."/>
            <person name="Wu W.L."/>
            <person name="Chen Y.Y."/>
            <person name="Mitsuda N."/>
            <person name="Ohme-Takagi M."/>
            <person name="Luo Y.B."/>
            <person name="Van de Peer Y."/>
            <person name="Liu Z.J."/>
        </authorList>
    </citation>
    <scope>NUCLEOTIDE SEQUENCE [LARGE SCALE GENOMIC DNA]</scope>
    <source>
        <tissue evidence="2">The whole plant</tissue>
    </source>
</reference>
<feature type="region of interest" description="Disordered" evidence="1">
    <location>
        <begin position="40"/>
        <end position="68"/>
    </location>
</feature>
<dbReference type="Proteomes" id="UP000233837">
    <property type="component" value="Unassembled WGS sequence"/>
</dbReference>
<feature type="compositionally biased region" description="Basic and acidic residues" evidence="1">
    <location>
        <begin position="44"/>
        <end position="68"/>
    </location>
</feature>
<protein>
    <submittedName>
        <fullName evidence="2">Uncharacterized protein</fullName>
    </submittedName>
</protein>
<evidence type="ECO:0000256" key="1">
    <source>
        <dbReference type="SAM" id="MobiDB-lite"/>
    </source>
</evidence>